<dbReference type="Proteomes" id="UP001057402">
    <property type="component" value="Chromosome 7"/>
</dbReference>
<sequence>MLNDSSLATEEETTIRTKKLFVTGEFYIPWCGHNTSQMEKQSTLLLFCLFFSCRYSGLGVSEGTREQPQQKIPVRIFVFGDSYADTGNWDRSGGSWHLPYGITFPGKPSGRFSDGRVLTDYFASFFGAISPPPYNQRSYTMKSIPQYGMNFAYGGTGVFNTLVNKPNMTTQIEFFKDLVERKVYSKEDLAKSIALVSVAGNDYAAYARGHQDQQGLQVFISALIDQLSVNLKRIHGLGVAKIAVTGLPPLGCLPQLTSYVNYKNCSAHWNSLAESHNKKLEEMVEESKNEKGGPGHVLVLDLQMAFTSALIRHGLETGSLESVLKPCCLGAKEGYFCGSLDEKGERMYAVCDEPQKSFFWDDIHPSQNGWASVSSLLRSTLEQLN</sequence>
<accession>A0ACB9NRS5</accession>
<evidence type="ECO:0000313" key="1">
    <source>
        <dbReference type="EMBL" id="KAI4339282.1"/>
    </source>
</evidence>
<name>A0ACB9NRS5_9MYRT</name>
<protein>
    <submittedName>
        <fullName evidence="1">Uncharacterized protein</fullName>
    </submittedName>
</protein>
<gene>
    <name evidence="1" type="ORF">MLD38_024243</name>
</gene>
<comment type="caution">
    <text evidence="1">The sequence shown here is derived from an EMBL/GenBank/DDBJ whole genome shotgun (WGS) entry which is preliminary data.</text>
</comment>
<organism evidence="1 2">
    <name type="scientific">Melastoma candidum</name>
    <dbReference type="NCBI Taxonomy" id="119954"/>
    <lineage>
        <taxon>Eukaryota</taxon>
        <taxon>Viridiplantae</taxon>
        <taxon>Streptophyta</taxon>
        <taxon>Embryophyta</taxon>
        <taxon>Tracheophyta</taxon>
        <taxon>Spermatophyta</taxon>
        <taxon>Magnoliopsida</taxon>
        <taxon>eudicotyledons</taxon>
        <taxon>Gunneridae</taxon>
        <taxon>Pentapetalae</taxon>
        <taxon>rosids</taxon>
        <taxon>malvids</taxon>
        <taxon>Myrtales</taxon>
        <taxon>Melastomataceae</taxon>
        <taxon>Melastomatoideae</taxon>
        <taxon>Melastomateae</taxon>
        <taxon>Melastoma</taxon>
    </lineage>
</organism>
<reference evidence="2" key="1">
    <citation type="journal article" date="2023" name="Front. Plant Sci.">
        <title>Chromosomal-level genome assembly of Melastoma candidum provides insights into trichome evolution.</title>
        <authorList>
            <person name="Zhong Y."/>
            <person name="Wu W."/>
            <person name="Sun C."/>
            <person name="Zou P."/>
            <person name="Liu Y."/>
            <person name="Dai S."/>
            <person name="Zhou R."/>
        </authorList>
    </citation>
    <scope>NUCLEOTIDE SEQUENCE [LARGE SCALE GENOMIC DNA]</scope>
</reference>
<dbReference type="EMBL" id="CM042886">
    <property type="protein sequence ID" value="KAI4339282.1"/>
    <property type="molecule type" value="Genomic_DNA"/>
</dbReference>
<proteinExistence type="predicted"/>
<evidence type="ECO:0000313" key="2">
    <source>
        <dbReference type="Proteomes" id="UP001057402"/>
    </source>
</evidence>
<keyword evidence="2" id="KW-1185">Reference proteome</keyword>